<proteinExistence type="inferred from homology"/>
<dbReference type="Gene3D" id="3.40.190.10">
    <property type="entry name" value="Periplasmic binding protein-like II"/>
    <property type="match status" value="2"/>
</dbReference>
<keyword evidence="7" id="KW-1185">Reference proteome</keyword>
<dbReference type="SUPFAM" id="SSF53850">
    <property type="entry name" value="Periplasmic binding protein-like II"/>
    <property type="match status" value="1"/>
</dbReference>
<organism evidence="6 7">
    <name type="scientific">Paenibacillus azoreducens</name>
    <dbReference type="NCBI Taxonomy" id="116718"/>
    <lineage>
        <taxon>Bacteria</taxon>
        <taxon>Bacillati</taxon>
        <taxon>Bacillota</taxon>
        <taxon>Bacilli</taxon>
        <taxon>Bacillales</taxon>
        <taxon>Paenibacillaceae</taxon>
        <taxon>Paenibacillus</taxon>
    </lineage>
</organism>
<dbReference type="PRINTS" id="PR00039">
    <property type="entry name" value="HTHLYSR"/>
</dbReference>
<keyword evidence="2" id="KW-0805">Transcription regulation</keyword>
<dbReference type="InterPro" id="IPR036388">
    <property type="entry name" value="WH-like_DNA-bd_sf"/>
</dbReference>
<protein>
    <submittedName>
        <fullName evidence="6">LysR family transcriptional regulator</fullName>
    </submittedName>
</protein>
<dbReference type="CDD" id="cd05466">
    <property type="entry name" value="PBP2_LTTR_substrate"/>
    <property type="match status" value="1"/>
</dbReference>
<dbReference type="InterPro" id="IPR005119">
    <property type="entry name" value="LysR_subst-bd"/>
</dbReference>
<dbReference type="AlphaFoldDB" id="A0A919YIP2"/>
<evidence type="ECO:0000313" key="7">
    <source>
        <dbReference type="Proteomes" id="UP000682811"/>
    </source>
</evidence>
<dbReference type="Proteomes" id="UP000682811">
    <property type="component" value="Unassembled WGS sequence"/>
</dbReference>
<dbReference type="RefSeq" id="WP_212979610.1">
    <property type="nucleotide sequence ID" value="NZ_AP025343.1"/>
</dbReference>
<evidence type="ECO:0000259" key="5">
    <source>
        <dbReference type="PROSITE" id="PS50931"/>
    </source>
</evidence>
<evidence type="ECO:0000313" key="6">
    <source>
        <dbReference type="EMBL" id="GIO49042.1"/>
    </source>
</evidence>
<dbReference type="Pfam" id="PF03466">
    <property type="entry name" value="LysR_substrate"/>
    <property type="match status" value="1"/>
</dbReference>
<evidence type="ECO:0000256" key="4">
    <source>
        <dbReference type="ARBA" id="ARBA00023163"/>
    </source>
</evidence>
<reference evidence="6 7" key="1">
    <citation type="submission" date="2021-03" db="EMBL/GenBank/DDBJ databases">
        <title>Antimicrobial resistance genes in bacteria isolated from Japanese honey, and their potential for conferring macrolide and lincosamide resistance in the American foulbrood pathogen Paenibacillus larvae.</title>
        <authorList>
            <person name="Okamoto M."/>
            <person name="Kumagai M."/>
            <person name="Kanamori H."/>
            <person name="Takamatsu D."/>
        </authorList>
    </citation>
    <scope>NUCLEOTIDE SEQUENCE [LARGE SCALE GENOMIC DNA]</scope>
    <source>
        <strain evidence="6 7">J34TS1</strain>
    </source>
</reference>
<dbReference type="InterPro" id="IPR000847">
    <property type="entry name" value="LysR_HTH_N"/>
</dbReference>
<evidence type="ECO:0000256" key="1">
    <source>
        <dbReference type="ARBA" id="ARBA00009437"/>
    </source>
</evidence>
<comment type="caution">
    <text evidence="6">The sequence shown here is derived from an EMBL/GenBank/DDBJ whole genome shotgun (WGS) entry which is preliminary data.</text>
</comment>
<dbReference type="EMBL" id="BORT01000018">
    <property type="protein sequence ID" value="GIO49042.1"/>
    <property type="molecule type" value="Genomic_DNA"/>
</dbReference>
<dbReference type="PANTHER" id="PTHR30126:SF39">
    <property type="entry name" value="HTH-TYPE TRANSCRIPTIONAL REGULATOR CYSL"/>
    <property type="match status" value="1"/>
</dbReference>
<comment type="similarity">
    <text evidence="1">Belongs to the LysR transcriptional regulatory family.</text>
</comment>
<keyword evidence="4" id="KW-0804">Transcription</keyword>
<accession>A0A919YIP2</accession>
<feature type="domain" description="HTH lysR-type" evidence="5">
    <location>
        <begin position="1"/>
        <end position="58"/>
    </location>
</feature>
<evidence type="ECO:0000256" key="3">
    <source>
        <dbReference type="ARBA" id="ARBA00023125"/>
    </source>
</evidence>
<evidence type="ECO:0000256" key="2">
    <source>
        <dbReference type="ARBA" id="ARBA00023015"/>
    </source>
</evidence>
<gene>
    <name evidence="6" type="ORF">J34TS1_38070</name>
</gene>
<dbReference type="Gene3D" id="1.10.10.10">
    <property type="entry name" value="Winged helix-like DNA-binding domain superfamily/Winged helix DNA-binding domain"/>
    <property type="match status" value="1"/>
</dbReference>
<sequence length="312" mass="34859">MNLLKLQILVLIEKLKKVTDVARELNMKQPTVTFHMKSLEEDLGVALFEAKRGRILLTEAGKALYPYAVKMTAMAQEARKAVEDYADLNKGHLHIGADSMMGNYYLPSLISGFCSLYPGIQIELSIKPTRRIRELLLGQEIDLAFYYTGQPATEMPKTVKEETLIKENAALIFSGTHAFAGLKSLTHQLIAKQFFVQHGEGSFMMEYARSYAAACNIHLWERAVADSPEIIKSIVRSGDFISIFPLSGIQRELAAGELKSLPLPGQDDPAVYGVLGYAADQPLSPLRDQFRQYVRQFVKPELQESFSPETPS</sequence>
<name>A0A919YIP2_9BACL</name>
<keyword evidence="3" id="KW-0238">DNA-binding</keyword>
<dbReference type="Pfam" id="PF00126">
    <property type="entry name" value="HTH_1"/>
    <property type="match status" value="1"/>
</dbReference>
<dbReference type="PROSITE" id="PS50931">
    <property type="entry name" value="HTH_LYSR"/>
    <property type="match status" value="1"/>
</dbReference>
<dbReference type="SUPFAM" id="SSF46785">
    <property type="entry name" value="Winged helix' DNA-binding domain"/>
    <property type="match status" value="1"/>
</dbReference>
<dbReference type="GO" id="GO:0000976">
    <property type="term" value="F:transcription cis-regulatory region binding"/>
    <property type="evidence" value="ECO:0007669"/>
    <property type="project" value="TreeGrafter"/>
</dbReference>
<dbReference type="InterPro" id="IPR036390">
    <property type="entry name" value="WH_DNA-bd_sf"/>
</dbReference>
<dbReference type="PANTHER" id="PTHR30126">
    <property type="entry name" value="HTH-TYPE TRANSCRIPTIONAL REGULATOR"/>
    <property type="match status" value="1"/>
</dbReference>
<dbReference type="GO" id="GO:0003700">
    <property type="term" value="F:DNA-binding transcription factor activity"/>
    <property type="evidence" value="ECO:0007669"/>
    <property type="project" value="InterPro"/>
</dbReference>